<reference evidence="1" key="2">
    <citation type="journal article" date="2023" name="Microorganisms">
        <title>Isolation and Genomic Characteristics of Cat-Borne Campylobacter felis sp. nov. and Sheep-Borne Campylobacter ovis sp. nov.</title>
        <authorList>
            <person name="Wang H."/>
            <person name="Li Y."/>
            <person name="Gu Y."/>
            <person name="Zhou G."/>
            <person name="Chen X."/>
            <person name="Zhang X."/>
            <person name="Shao Z."/>
            <person name="Zhang J."/>
            <person name="Zhang M."/>
        </authorList>
    </citation>
    <scope>NUCLEOTIDE SEQUENCE</scope>
    <source>
        <strain evidence="1">XJK33-1</strain>
    </source>
</reference>
<proteinExistence type="predicted"/>
<dbReference type="Proteomes" id="UP001176223">
    <property type="component" value="Unassembled WGS sequence"/>
</dbReference>
<dbReference type="Gene3D" id="3.90.1480.10">
    <property type="entry name" value="Alpha-2,3-sialyltransferase"/>
    <property type="match status" value="1"/>
</dbReference>
<sequence length="52" mass="6124">MNIKKAIIAGNAPSLKNIDYTLLPQDYDVFRCNQFYLEDKYYLGKELKAVFF</sequence>
<name>A0ABT7I576_9BACT</name>
<reference evidence="1" key="1">
    <citation type="submission" date="2022-08" db="EMBL/GenBank/DDBJ databases">
        <authorList>
            <person name="Wang H."/>
        </authorList>
    </citation>
    <scope>NUCLEOTIDE SEQUENCE</scope>
    <source>
        <strain evidence="1">XJK33-1</strain>
    </source>
</reference>
<dbReference type="InterPro" id="IPR036715">
    <property type="entry name" value="A-2_3-sialylTrfase_sf"/>
</dbReference>
<comment type="caution">
    <text evidence="1">The sequence shown here is derived from an EMBL/GenBank/DDBJ whole genome shotgun (WGS) entry which is preliminary data.</text>
</comment>
<keyword evidence="2" id="KW-1185">Reference proteome</keyword>
<evidence type="ECO:0000313" key="2">
    <source>
        <dbReference type="Proteomes" id="UP001176223"/>
    </source>
</evidence>
<evidence type="ECO:0000313" key="1">
    <source>
        <dbReference type="EMBL" id="MDL0147384.1"/>
    </source>
</evidence>
<dbReference type="SUPFAM" id="SSF102414">
    <property type="entry name" value="Alpha-2,3/8-sialyltransferase CstII"/>
    <property type="match status" value="1"/>
</dbReference>
<dbReference type="RefSeq" id="WP_270977649.1">
    <property type="nucleotide sequence ID" value="NZ_JANURU010000014.1"/>
</dbReference>
<dbReference type="Pfam" id="PF06002">
    <property type="entry name" value="CST-I"/>
    <property type="match status" value="1"/>
</dbReference>
<dbReference type="InterPro" id="IPR009251">
    <property type="entry name" value="A-2_3-sialyltransferase"/>
</dbReference>
<dbReference type="EMBL" id="JANURU010000014">
    <property type="protein sequence ID" value="MDL0147384.1"/>
    <property type="molecule type" value="Genomic_DNA"/>
</dbReference>
<gene>
    <name evidence="1" type="ORF">NYG95_07140</name>
</gene>
<organism evidence="1 2">
    <name type="scientific">Campylobacter felis</name>
    <dbReference type="NCBI Taxonomy" id="2974565"/>
    <lineage>
        <taxon>Bacteria</taxon>
        <taxon>Pseudomonadati</taxon>
        <taxon>Campylobacterota</taxon>
        <taxon>Epsilonproteobacteria</taxon>
        <taxon>Campylobacterales</taxon>
        <taxon>Campylobacteraceae</taxon>
        <taxon>Campylobacter</taxon>
    </lineage>
</organism>
<accession>A0ABT7I576</accession>
<protein>
    <submittedName>
        <fullName evidence="1">Alpha-2,3-sialyltransferase</fullName>
    </submittedName>
</protein>